<evidence type="ECO:0000256" key="2">
    <source>
        <dbReference type="RuleBase" id="RU003616"/>
    </source>
</evidence>
<gene>
    <name evidence="4" type="ORF">DSM19430T_13180</name>
</gene>
<comment type="caution">
    <text evidence="4">The sequence shown here is derived from an EMBL/GenBank/DDBJ whole genome shotgun (WGS) entry which is preliminary data.</text>
</comment>
<proteinExistence type="inferred from homology"/>
<name>A0A7J0BUF8_9BACT</name>
<reference evidence="4 5" key="1">
    <citation type="submission" date="2020-05" db="EMBL/GenBank/DDBJ databases">
        <title>Draft genome sequence of Desulfovibrio psychrotolerans JS1T.</title>
        <authorList>
            <person name="Ueno A."/>
            <person name="Tamazawa S."/>
            <person name="Tamamura S."/>
            <person name="Murakami T."/>
            <person name="Kiyama T."/>
            <person name="Inomata H."/>
            <person name="Amano Y."/>
            <person name="Miyakawa K."/>
            <person name="Tamaki H."/>
            <person name="Naganuma T."/>
            <person name="Kaneko K."/>
        </authorList>
    </citation>
    <scope>NUCLEOTIDE SEQUENCE [LARGE SCALE GENOMIC DNA]</scope>
    <source>
        <strain evidence="4 5">JS1</strain>
    </source>
</reference>
<sequence length="147" mass="16450">MVIDFSTLYDFPKEMEKLFDDVARFQGTGGLGFRRPAYPLINIAEDDHNYYVEISVPGIPPKDVELTMTDRSLVIKGERKGTEGRYLRRERGMGSFQRIITLNVPVDRDKVTAAGSDGVMRVTLPKADSVKPRRITVTGAESKAIDV</sequence>
<feature type="domain" description="SHSP" evidence="3">
    <location>
        <begin position="32"/>
        <end position="141"/>
    </location>
</feature>
<evidence type="ECO:0000259" key="3">
    <source>
        <dbReference type="PROSITE" id="PS01031"/>
    </source>
</evidence>
<dbReference type="SUPFAM" id="SSF49764">
    <property type="entry name" value="HSP20-like chaperones"/>
    <property type="match status" value="1"/>
</dbReference>
<keyword evidence="5" id="KW-1185">Reference proteome</keyword>
<dbReference type="Gene3D" id="2.60.40.790">
    <property type="match status" value="1"/>
</dbReference>
<protein>
    <submittedName>
        <fullName evidence="4">Molecular chaperone Hsp20</fullName>
    </submittedName>
</protein>
<dbReference type="RefSeq" id="WP_174409302.1">
    <property type="nucleotide sequence ID" value="NZ_BLVP01000007.1"/>
</dbReference>
<evidence type="ECO:0000256" key="1">
    <source>
        <dbReference type="PROSITE-ProRule" id="PRU00285"/>
    </source>
</evidence>
<organism evidence="4 5">
    <name type="scientific">Desulfovibrio psychrotolerans</name>
    <dbReference type="NCBI Taxonomy" id="415242"/>
    <lineage>
        <taxon>Bacteria</taxon>
        <taxon>Pseudomonadati</taxon>
        <taxon>Thermodesulfobacteriota</taxon>
        <taxon>Desulfovibrionia</taxon>
        <taxon>Desulfovibrionales</taxon>
        <taxon>Desulfovibrionaceae</taxon>
        <taxon>Desulfovibrio</taxon>
    </lineage>
</organism>
<comment type="similarity">
    <text evidence="1 2">Belongs to the small heat shock protein (HSP20) family.</text>
</comment>
<dbReference type="CDD" id="cd06464">
    <property type="entry name" value="ACD_sHsps-like"/>
    <property type="match status" value="1"/>
</dbReference>
<dbReference type="InterPro" id="IPR031107">
    <property type="entry name" value="Small_HSP"/>
</dbReference>
<dbReference type="Pfam" id="PF00011">
    <property type="entry name" value="HSP20"/>
    <property type="match status" value="1"/>
</dbReference>
<dbReference type="Proteomes" id="UP000503820">
    <property type="component" value="Unassembled WGS sequence"/>
</dbReference>
<dbReference type="PROSITE" id="PS01031">
    <property type="entry name" value="SHSP"/>
    <property type="match status" value="1"/>
</dbReference>
<dbReference type="AlphaFoldDB" id="A0A7J0BUF8"/>
<dbReference type="EMBL" id="BLVP01000007">
    <property type="protein sequence ID" value="GFM36634.1"/>
    <property type="molecule type" value="Genomic_DNA"/>
</dbReference>
<accession>A0A7J0BUF8</accession>
<evidence type="ECO:0000313" key="4">
    <source>
        <dbReference type="EMBL" id="GFM36634.1"/>
    </source>
</evidence>
<dbReference type="InterPro" id="IPR002068">
    <property type="entry name" value="A-crystallin/Hsp20_dom"/>
</dbReference>
<evidence type="ECO:0000313" key="5">
    <source>
        <dbReference type="Proteomes" id="UP000503820"/>
    </source>
</evidence>
<dbReference type="PANTHER" id="PTHR11527">
    <property type="entry name" value="HEAT-SHOCK PROTEIN 20 FAMILY MEMBER"/>
    <property type="match status" value="1"/>
</dbReference>
<dbReference type="InterPro" id="IPR008978">
    <property type="entry name" value="HSP20-like_chaperone"/>
</dbReference>